<evidence type="ECO:0000313" key="2">
    <source>
        <dbReference type="Proteomes" id="UP000006048"/>
    </source>
</evidence>
<dbReference type="Proteomes" id="UP000006048">
    <property type="component" value="Chromosome"/>
</dbReference>
<dbReference type="AlphaFoldDB" id="I4B6G2"/>
<proteinExistence type="predicted"/>
<name>I4B6G2_TURPD</name>
<dbReference type="KEGG" id="tpx:Turpa_2224"/>
<dbReference type="RefSeq" id="WP_014803375.1">
    <property type="nucleotide sequence ID" value="NC_018020.1"/>
</dbReference>
<dbReference type="OrthoDB" id="330564at2"/>
<protein>
    <submittedName>
        <fullName evidence="1">Uncharacterized protein</fullName>
    </submittedName>
</protein>
<keyword evidence="2" id="KW-1185">Reference proteome</keyword>
<reference evidence="1 2" key="1">
    <citation type="submission" date="2012-06" db="EMBL/GenBank/DDBJ databases">
        <title>The complete chromosome of genome of Turneriella parva DSM 21527.</title>
        <authorList>
            <consortium name="US DOE Joint Genome Institute (JGI-PGF)"/>
            <person name="Lucas S."/>
            <person name="Han J."/>
            <person name="Lapidus A."/>
            <person name="Bruce D."/>
            <person name="Goodwin L."/>
            <person name="Pitluck S."/>
            <person name="Peters L."/>
            <person name="Kyrpides N."/>
            <person name="Mavromatis K."/>
            <person name="Ivanova N."/>
            <person name="Mikhailova N."/>
            <person name="Chertkov O."/>
            <person name="Detter J.C."/>
            <person name="Tapia R."/>
            <person name="Han C."/>
            <person name="Land M."/>
            <person name="Hauser L."/>
            <person name="Markowitz V."/>
            <person name="Cheng J.-F."/>
            <person name="Hugenholtz P."/>
            <person name="Woyke T."/>
            <person name="Wu D."/>
            <person name="Gronow S."/>
            <person name="Wellnitz S."/>
            <person name="Brambilla E."/>
            <person name="Klenk H.-P."/>
            <person name="Eisen J.A."/>
        </authorList>
    </citation>
    <scope>NUCLEOTIDE SEQUENCE [LARGE SCALE GENOMIC DNA]</scope>
    <source>
        <strain evidence="2">ATCC BAA-1111 / DSM 21527 / NCTC 11395 / H</strain>
    </source>
</reference>
<dbReference type="STRING" id="869212.Turpa_2224"/>
<sequence>MKGFTVTGDTPEKFMRKIERALHKGELGKFAKMTLALPEARIAFEKMGVTEFTYTISHEGETFTAKKTNEKVAFTHGFFRSEVERELERIIHRFGGEILK</sequence>
<organism evidence="1 2">
    <name type="scientific">Turneriella parva (strain ATCC BAA-1111 / DSM 21527 / NCTC 11395 / H)</name>
    <name type="common">Leptospira parva</name>
    <dbReference type="NCBI Taxonomy" id="869212"/>
    <lineage>
        <taxon>Bacteria</taxon>
        <taxon>Pseudomonadati</taxon>
        <taxon>Spirochaetota</taxon>
        <taxon>Spirochaetia</taxon>
        <taxon>Leptospirales</taxon>
        <taxon>Leptospiraceae</taxon>
        <taxon>Turneriella</taxon>
    </lineage>
</organism>
<dbReference type="HOGENOM" id="CLU_2304822_0_0_12"/>
<gene>
    <name evidence="1" type="ordered locus">Turpa_2224</name>
</gene>
<accession>I4B6G2</accession>
<evidence type="ECO:0000313" key="1">
    <source>
        <dbReference type="EMBL" id="AFM12869.1"/>
    </source>
</evidence>
<dbReference type="EMBL" id="CP002959">
    <property type="protein sequence ID" value="AFM12869.1"/>
    <property type="molecule type" value="Genomic_DNA"/>
</dbReference>